<evidence type="ECO:0000256" key="1">
    <source>
        <dbReference type="SAM" id="MobiDB-lite"/>
    </source>
</evidence>
<dbReference type="EMBL" id="JARJLG010000277">
    <property type="protein sequence ID" value="KAJ7720570.1"/>
    <property type="molecule type" value="Genomic_DNA"/>
</dbReference>
<evidence type="ECO:0000313" key="3">
    <source>
        <dbReference type="Proteomes" id="UP001215280"/>
    </source>
</evidence>
<accession>A0AAD7HHW4</accession>
<dbReference type="Proteomes" id="UP001215280">
    <property type="component" value="Unassembled WGS sequence"/>
</dbReference>
<sequence length="403" mass="41044">MEVVEAETEHAVTYLTPINQSEDILSIHLKSHFKYNVLPEPPHKEFPSTRRLPRSAVPPSASTHLNVHGAEGGGGWPGRGRAVGPHNGAAWSAEPECGTWGVEVAEGDGCNRQEREGSGGTRGRCDVQGVNETKGATAPGRKARVCGARSGRGTGGGTEVAGGCALRDGVAGGCVWRDVTAVQRVGGRRGMHDKRTAPLCWCAEFEHGAHSLEMVPGAGAKAAGTSMGRGAAQCVHGAMQGSMCLPCLPSSYTPGAMSVCHLPGASDGDGRTGRVPWTRHCGVECLTRWSAGGWRRGAFEAEAGAAGGVVSKGVLGRDGCRAGCGCGQVGGRGQAHGCAAAWQSRSGGGAWAGAVWGRVRGCARCVHAWHGVQSVGGAGGGRAVDVAETKEAASAGNPIGKVP</sequence>
<reference evidence="2" key="1">
    <citation type="submission" date="2023-03" db="EMBL/GenBank/DDBJ databases">
        <title>Massive genome expansion in bonnet fungi (Mycena s.s.) driven by repeated elements and novel gene families across ecological guilds.</title>
        <authorList>
            <consortium name="Lawrence Berkeley National Laboratory"/>
            <person name="Harder C.B."/>
            <person name="Miyauchi S."/>
            <person name="Viragh M."/>
            <person name="Kuo A."/>
            <person name="Thoen E."/>
            <person name="Andreopoulos B."/>
            <person name="Lu D."/>
            <person name="Skrede I."/>
            <person name="Drula E."/>
            <person name="Henrissat B."/>
            <person name="Morin E."/>
            <person name="Kohler A."/>
            <person name="Barry K."/>
            <person name="LaButti K."/>
            <person name="Morin E."/>
            <person name="Salamov A."/>
            <person name="Lipzen A."/>
            <person name="Mereny Z."/>
            <person name="Hegedus B."/>
            <person name="Baldrian P."/>
            <person name="Stursova M."/>
            <person name="Weitz H."/>
            <person name="Taylor A."/>
            <person name="Grigoriev I.V."/>
            <person name="Nagy L.G."/>
            <person name="Martin F."/>
            <person name="Kauserud H."/>
        </authorList>
    </citation>
    <scope>NUCLEOTIDE SEQUENCE</scope>
    <source>
        <strain evidence="2">CBHHK188m</strain>
    </source>
</reference>
<gene>
    <name evidence="2" type="ORF">DFH07DRAFT_784343</name>
</gene>
<evidence type="ECO:0000313" key="2">
    <source>
        <dbReference type="EMBL" id="KAJ7720570.1"/>
    </source>
</evidence>
<proteinExistence type="predicted"/>
<comment type="caution">
    <text evidence="2">The sequence shown here is derived from an EMBL/GenBank/DDBJ whole genome shotgun (WGS) entry which is preliminary data.</text>
</comment>
<feature type="region of interest" description="Disordered" evidence="1">
    <location>
        <begin position="42"/>
        <end position="94"/>
    </location>
</feature>
<feature type="region of interest" description="Disordered" evidence="1">
    <location>
        <begin position="110"/>
        <end position="137"/>
    </location>
</feature>
<organism evidence="2 3">
    <name type="scientific">Mycena maculata</name>
    <dbReference type="NCBI Taxonomy" id="230809"/>
    <lineage>
        <taxon>Eukaryota</taxon>
        <taxon>Fungi</taxon>
        <taxon>Dikarya</taxon>
        <taxon>Basidiomycota</taxon>
        <taxon>Agaricomycotina</taxon>
        <taxon>Agaricomycetes</taxon>
        <taxon>Agaricomycetidae</taxon>
        <taxon>Agaricales</taxon>
        <taxon>Marasmiineae</taxon>
        <taxon>Mycenaceae</taxon>
        <taxon>Mycena</taxon>
    </lineage>
</organism>
<name>A0AAD7HHW4_9AGAR</name>
<keyword evidence="3" id="KW-1185">Reference proteome</keyword>
<protein>
    <submittedName>
        <fullName evidence="2">Uncharacterized protein</fullName>
    </submittedName>
</protein>
<dbReference type="AlphaFoldDB" id="A0AAD7HHW4"/>